<evidence type="ECO:0000256" key="2">
    <source>
        <dbReference type="ARBA" id="ARBA00022083"/>
    </source>
</evidence>
<dbReference type="InterPro" id="IPR036643">
    <property type="entry name" value="RNApol_insert_sf"/>
</dbReference>
<dbReference type="HAMAP" id="MF_00320">
    <property type="entry name" value="RNApol_arch_Rpo3"/>
    <property type="match status" value="1"/>
</dbReference>
<evidence type="ECO:0000256" key="6">
    <source>
        <dbReference type="ARBA" id="ARBA00025804"/>
    </source>
</evidence>
<dbReference type="GO" id="GO:0005666">
    <property type="term" value="C:RNA polymerase III complex"/>
    <property type="evidence" value="ECO:0007669"/>
    <property type="project" value="TreeGrafter"/>
</dbReference>
<protein>
    <recommendedName>
        <fullName evidence="2">DNA-directed RNA polymerases I and III subunit RPAC1</fullName>
    </recommendedName>
</protein>
<dbReference type="Gene3D" id="2.170.120.12">
    <property type="entry name" value="DNA-directed RNA polymerase, insert domain"/>
    <property type="match status" value="1"/>
</dbReference>
<feature type="domain" description="DNA-directed RNA polymerase RpoA/D/Rpb3-type" evidence="8">
    <location>
        <begin position="65"/>
        <end position="372"/>
    </location>
</feature>
<dbReference type="InterPro" id="IPR036603">
    <property type="entry name" value="RBP11-like"/>
</dbReference>
<dbReference type="InterPro" id="IPR001514">
    <property type="entry name" value="DNA-dir_RNA_pol_30-40kDasu_CS"/>
</dbReference>
<dbReference type="SUPFAM" id="SSF55257">
    <property type="entry name" value="RBP11-like subunits of RNA polymerase"/>
    <property type="match status" value="1"/>
</dbReference>
<dbReference type="GO" id="GO:0006351">
    <property type="term" value="P:DNA-templated transcription"/>
    <property type="evidence" value="ECO:0007669"/>
    <property type="project" value="InterPro"/>
</dbReference>
<accession>A0A9P4IEA0</accession>
<proteinExistence type="inferred from homology"/>
<dbReference type="PANTHER" id="PTHR11800:SF13">
    <property type="entry name" value="DNA-DIRECTED RNA POLYMERASES I AND III SUBUNIT RPAC1"/>
    <property type="match status" value="1"/>
</dbReference>
<evidence type="ECO:0000256" key="5">
    <source>
        <dbReference type="ARBA" id="ARBA00023242"/>
    </source>
</evidence>
<feature type="region of interest" description="Disordered" evidence="7">
    <location>
        <begin position="378"/>
        <end position="399"/>
    </location>
</feature>
<reference evidence="9" key="1">
    <citation type="journal article" date="2020" name="Stud. Mycol.">
        <title>101 Dothideomycetes genomes: a test case for predicting lifestyles and emergence of pathogens.</title>
        <authorList>
            <person name="Haridas S."/>
            <person name="Albert R."/>
            <person name="Binder M."/>
            <person name="Bloem J."/>
            <person name="Labutti K."/>
            <person name="Salamov A."/>
            <person name="Andreopoulos B."/>
            <person name="Baker S."/>
            <person name="Barry K."/>
            <person name="Bills G."/>
            <person name="Bluhm B."/>
            <person name="Cannon C."/>
            <person name="Castanera R."/>
            <person name="Culley D."/>
            <person name="Daum C."/>
            <person name="Ezra D."/>
            <person name="Gonzalez J."/>
            <person name="Henrissat B."/>
            <person name="Kuo A."/>
            <person name="Liang C."/>
            <person name="Lipzen A."/>
            <person name="Lutzoni F."/>
            <person name="Magnuson J."/>
            <person name="Mondo S."/>
            <person name="Nolan M."/>
            <person name="Ohm R."/>
            <person name="Pangilinan J."/>
            <person name="Park H.-J."/>
            <person name="Ramirez L."/>
            <person name="Alfaro M."/>
            <person name="Sun H."/>
            <person name="Tritt A."/>
            <person name="Yoshinaga Y."/>
            <person name="Zwiers L.-H."/>
            <person name="Turgeon B."/>
            <person name="Goodwin S."/>
            <person name="Spatafora J."/>
            <person name="Crous P."/>
            <person name="Grigoriev I."/>
        </authorList>
    </citation>
    <scope>NUCLEOTIDE SEQUENCE</scope>
    <source>
        <strain evidence="9">CBS 133067</strain>
    </source>
</reference>
<dbReference type="GO" id="GO:0003677">
    <property type="term" value="F:DNA binding"/>
    <property type="evidence" value="ECO:0007669"/>
    <property type="project" value="InterPro"/>
</dbReference>
<evidence type="ECO:0000259" key="8">
    <source>
        <dbReference type="SMART" id="SM00662"/>
    </source>
</evidence>
<dbReference type="GO" id="GO:0003899">
    <property type="term" value="F:DNA-directed RNA polymerase activity"/>
    <property type="evidence" value="ECO:0007669"/>
    <property type="project" value="InterPro"/>
</dbReference>
<feature type="compositionally biased region" description="Polar residues" evidence="7">
    <location>
        <begin position="390"/>
        <end position="399"/>
    </location>
</feature>
<dbReference type="EMBL" id="ML978129">
    <property type="protein sequence ID" value="KAF2096947.1"/>
    <property type="molecule type" value="Genomic_DNA"/>
</dbReference>
<evidence type="ECO:0000256" key="7">
    <source>
        <dbReference type="SAM" id="MobiDB-lite"/>
    </source>
</evidence>
<dbReference type="InterPro" id="IPR011262">
    <property type="entry name" value="DNA-dir_RNA_pol_insert"/>
</dbReference>
<dbReference type="GO" id="GO:0005736">
    <property type="term" value="C:RNA polymerase I complex"/>
    <property type="evidence" value="ECO:0007669"/>
    <property type="project" value="TreeGrafter"/>
</dbReference>
<comment type="caution">
    <text evidence="9">The sequence shown here is derived from an EMBL/GenBank/DDBJ whole genome shotgun (WGS) entry which is preliminary data.</text>
</comment>
<gene>
    <name evidence="9" type="ORF">NA57DRAFT_78536</name>
</gene>
<keyword evidence="3 9" id="KW-0240">DNA-directed RNA polymerase</keyword>
<evidence type="ECO:0000256" key="4">
    <source>
        <dbReference type="ARBA" id="ARBA00023163"/>
    </source>
</evidence>
<evidence type="ECO:0000256" key="1">
    <source>
        <dbReference type="ARBA" id="ARBA00004123"/>
    </source>
</evidence>
<comment type="subcellular location">
    <subcellularLocation>
        <location evidence="1">Nucleus</location>
    </subcellularLocation>
</comment>
<dbReference type="PROSITE" id="PS00446">
    <property type="entry name" value="RNA_POL_D_30KD"/>
    <property type="match status" value="1"/>
</dbReference>
<dbReference type="InterPro" id="IPR033901">
    <property type="entry name" value="RNAPI/III_AC40"/>
</dbReference>
<dbReference type="InterPro" id="IPR011263">
    <property type="entry name" value="DNA-dir_RNA_pol_RpoA/D/Rpb3"/>
</dbReference>
<dbReference type="GO" id="GO:0046983">
    <property type="term" value="F:protein dimerization activity"/>
    <property type="evidence" value="ECO:0007669"/>
    <property type="project" value="InterPro"/>
</dbReference>
<evidence type="ECO:0000256" key="3">
    <source>
        <dbReference type="ARBA" id="ARBA00022478"/>
    </source>
</evidence>
<dbReference type="CDD" id="cd07032">
    <property type="entry name" value="RNAP_I_II_AC40"/>
    <property type="match status" value="1"/>
</dbReference>
<keyword evidence="10" id="KW-1185">Reference proteome</keyword>
<dbReference type="AlphaFoldDB" id="A0A9P4IEA0"/>
<dbReference type="SMART" id="SM00662">
    <property type="entry name" value="RPOLD"/>
    <property type="match status" value="1"/>
</dbReference>
<dbReference type="OrthoDB" id="270173at2759"/>
<dbReference type="GO" id="GO:0055029">
    <property type="term" value="C:nuclear DNA-directed RNA polymerase complex"/>
    <property type="evidence" value="ECO:0007669"/>
    <property type="project" value="UniProtKB-ARBA"/>
</dbReference>
<dbReference type="PANTHER" id="PTHR11800">
    <property type="entry name" value="DNA-DIRECTED RNA POLYMERASE"/>
    <property type="match status" value="1"/>
</dbReference>
<evidence type="ECO:0000313" key="9">
    <source>
        <dbReference type="EMBL" id="KAF2096947.1"/>
    </source>
</evidence>
<dbReference type="Pfam" id="PF01000">
    <property type="entry name" value="RNA_pol_A_bac"/>
    <property type="match status" value="1"/>
</dbReference>
<name>A0A9P4IEA0_9PEZI</name>
<comment type="similarity">
    <text evidence="6">Belongs to the archaeal Rpo3/eukaryotic RPB3 RNA polymerase subunit family.</text>
</comment>
<dbReference type="SUPFAM" id="SSF56553">
    <property type="entry name" value="Insert subdomain of RNA polymerase alpha subunit"/>
    <property type="match status" value="1"/>
</dbReference>
<dbReference type="NCBIfam" id="NF001988">
    <property type="entry name" value="PRK00783.1"/>
    <property type="match status" value="1"/>
</dbReference>
<feature type="region of interest" description="Disordered" evidence="7">
    <location>
        <begin position="285"/>
        <end position="304"/>
    </location>
</feature>
<dbReference type="Pfam" id="PF01193">
    <property type="entry name" value="RNA_pol_L"/>
    <property type="match status" value="1"/>
</dbReference>
<keyword evidence="5" id="KW-0539">Nucleus</keyword>
<dbReference type="Gene3D" id="3.30.1360.10">
    <property type="entry name" value="RNA polymerase, RBP11-like subunit"/>
    <property type="match status" value="1"/>
</dbReference>
<evidence type="ECO:0000313" key="10">
    <source>
        <dbReference type="Proteomes" id="UP000799772"/>
    </source>
</evidence>
<keyword evidence="4" id="KW-0804">Transcription</keyword>
<organism evidence="9 10">
    <name type="scientific">Rhizodiscina lignyota</name>
    <dbReference type="NCBI Taxonomy" id="1504668"/>
    <lineage>
        <taxon>Eukaryota</taxon>
        <taxon>Fungi</taxon>
        <taxon>Dikarya</taxon>
        <taxon>Ascomycota</taxon>
        <taxon>Pezizomycotina</taxon>
        <taxon>Dothideomycetes</taxon>
        <taxon>Pleosporomycetidae</taxon>
        <taxon>Aulographales</taxon>
        <taxon>Rhizodiscinaceae</taxon>
        <taxon>Rhizodiscina</taxon>
    </lineage>
</organism>
<dbReference type="InterPro" id="IPR022842">
    <property type="entry name" value="RNAP_Rpo3/Rpb3/RPAC1"/>
</dbReference>
<dbReference type="InterPro" id="IPR050518">
    <property type="entry name" value="Rpo3/RPB3_RNA_Pol_subunit"/>
</dbReference>
<dbReference type="Proteomes" id="UP000799772">
    <property type="component" value="Unassembled WGS sequence"/>
</dbReference>
<sequence length="399" mass="44793">MSARTDEAFARRKIIGVNEETVTNVSSKDFPHHYTTSDQVEDPSWFLRKFQEGLEITFHEHKPFDTSFSLIGIDASIANAFRRIMIAEVPTLALEQVYIKNNTSIIHDEILAQRLGLVPLAGDPAFLEDLKPFKYVEPGQEGGSAPYWGNSIALELKVECMWQEKGKERARQGETDPKQLYNNSSIYAHQLEFVPSKEQTDRFPACFIKPVNPEILIAKMRPGQKIDILAFAVKGIGEDHAKFSPVATATYRMLPVIEITRPILGADADKFARCFNRGVITKSRVTEEEASREGSGYEGHEGEMKAVVSDPFKDTVSRECLRHPEFKGKVRLGRAMDHFIFKVESTGQFTSDEVFLESVRILKQKAKKMVVHLDNLVGPPKEKTGDVAQEQGSAMDTDG</sequence>